<dbReference type="eggNOG" id="COG0457">
    <property type="taxonomic scope" value="Bacteria"/>
</dbReference>
<dbReference type="InterPro" id="IPR027417">
    <property type="entry name" value="P-loop_NTPase"/>
</dbReference>
<dbReference type="PANTHER" id="PTHR10605:SF56">
    <property type="entry name" value="BIFUNCTIONAL HEPARAN SULFATE N-DEACETYLASE_N-SULFOTRANSFERASE"/>
    <property type="match status" value="1"/>
</dbReference>
<proteinExistence type="predicted"/>
<dbReference type="RefSeq" id="WP_012178387.1">
    <property type="nucleotide sequence ID" value="NC_009952.1"/>
</dbReference>
<evidence type="ECO:0000313" key="3">
    <source>
        <dbReference type="Proteomes" id="UP000006833"/>
    </source>
</evidence>
<dbReference type="OrthoDB" id="981508at2"/>
<evidence type="ECO:0008006" key="4">
    <source>
        <dbReference type="Google" id="ProtNLM"/>
    </source>
</evidence>
<dbReference type="GO" id="GO:0008146">
    <property type="term" value="F:sulfotransferase activity"/>
    <property type="evidence" value="ECO:0007669"/>
    <property type="project" value="InterPro"/>
</dbReference>
<dbReference type="KEGG" id="dsh:Dshi_1715"/>
<dbReference type="InterPro" id="IPR037359">
    <property type="entry name" value="NST/OST"/>
</dbReference>
<accession>A8LLS9</accession>
<dbReference type="HOGENOM" id="CLU_017703_3_1_5"/>
<name>A8LLS9_DINSH</name>
<dbReference type="AlphaFoldDB" id="A8LLS9"/>
<sequence length="281" mass="32466">MIGRKPDLVCIGAQKAATSWLYRVCQAREDIWVPPFKELHFFDHKFCPENRKWARTNLVQGVEKAARRHLKNKAKPDAEYLAYLDRLVQQPAFNGTWYKHVFSRAPARQICLDVTPEYCTLPEDGVDFVAKFLREARFIYIIRDPVDRAASQLRMNLTRRKITPKTEKAWMRHATDPVIAHRGDYATYVPRWDARFDDLRLLYLPFGQIAAEPQAVMRRIEAFAGLDRADPWGLDRKFHTTDALDVPEAVIAHFETAFAPQRAFLRDRFGAGFMDALSAAA</sequence>
<dbReference type="Proteomes" id="UP000006833">
    <property type="component" value="Chromosome"/>
</dbReference>
<evidence type="ECO:0000256" key="1">
    <source>
        <dbReference type="ARBA" id="ARBA00022679"/>
    </source>
</evidence>
<gene>
    <name evidence="2" type="ordered locus">Dshi_1715</name>
</gene>
<evidence type="ECO:0000313" key="2">
    <source>
        <dbReference type="EMBL" id="ABV93457.1"/>
    </source>
</evidence>
<reference evidence="3" key="1">
    <citation type="journal article" date="2010" name="ISME J.">
        <title>The complete genome sequence of the algal symbiont Dinoroseobacter shibae: a hitchhiker's guide to life in the sea.</title>
        <authorList>
            <person name="Wagner-Dobler I."/>
            <person name="Ballhausen B."/>
            <person name="Berger M."/>
            <person name="Brinkhoff T."/>
            <person name="Buchholz I."/>
            <person name="Bunk B."/>
            <person name="Cypionka H."/>
            <person name="Daniel R."/>
            <person name="Drepper T."/>
            <person name="Gerdts G."/>
            <person name="Hahnke S."/>
            <person name="Han C."/>
            <person name="Jahn D."/>
            <person name="Kalhoefer D."/>
            <person name="Kiss H."/>
            <person name="Klenk H.P."/>
            <person name="Kyrpides N."/>
            <person name="Liebl W."/>
            <person name="Liesegang H."/>
            <person name="Meincke L."/>
            <person name="Pati A."/>
            <person name="Petersen J."/>
            <person name="Piekarski T."/>
            <person name="Pommerenke C."/>
            <person name="Pradella S."/>
            <person name="Pukall R."/>
            <person name="Rabus R."/>
            <person name="Stackebrandt E."/>
            <person name="Thole S."/>
            <person name="Thompson L."/>
            <person name="Tielen P."/>
            <person name="Tomasch J."/>
            <person name="von Jan M."/>
            <person name="Wanphrut N."/>
            <person name="Wichels A."/>
            <person name="Zech H."/>
            <person name="Simon M."/>
        </authorList>
    </citation>
    <scope>NUCLEOTIDE SEQUENCE [LARGE SCALE GENOMIC DNA]</scope>
    <source>
        <strain evidence="3">DSM 16493 / NCIMB 14021 / DFL 12</strain>
    </source>
</reference>
<keyword evidence="3" id="KW-1185">Reference proteome</keyword>
<dbReference type="SUPFAM" id="SSF52540">
    <property type="entry name" value="P-loop containing nucleoside triphosphate hydrolases"/>
    <property type="match status" value="1"/>
</dbReference>
<dbReference type="EMBL" id="CP000830">
    <property type="protein sequence ID" value="ABV93457.1"/>
    <property type="molecule type" value="Genomic_DNA"/>
</dbReference>
<dbReference type="Gene3D" id="3.40.50.300">
    <property type="entry name" value="P-loop containing nucleotide triphosphate hydrolases"/>
    <property type="match status" value="1"/>
</dbReference>
<dbReference type="Pfam" id="PF13469">
    <property type="entry name" value="Sulfotransfer_3"/>
    <property type="match status" value="1"/>
</dbReference>
<dbReference type="PANTHER" id="PTHR10605">
    <property type="entry name" value="HEPARAN SULFATE SULFOTRANSFERASE"/>
    <property type="match status" value="1"/>
</dbReference>
<keyword evidence="1" id="KW-0808">Transferase</keyword>
<organism evidence="2 3">
    <name type="scientific">Dinoroseobacter shibae (strain DSM 16493 / NCIMB 14021 / DFL 12)</name>
    <dbReference type="NCBI Taxonomy" id="398580"/>
    <lineage>
        <taxon>Bacteria</taxon>
        <taxon>Pseudomonadati</taxon>
        <taxon>Pseudomonadota</taxon>
        <taxon>Alphaproteobacteria</taxon>
        <taxon>Rhodobacterales</taxon>
        <taxon>Roseobacteraceae</taxon>
        <taxon>Dinoroseobacter</taxon>
    </lineage>
</organism>
<dbReference type="STRING" id="398580.Dshi_1715"/>
<protein>
    <recommendedName>
        <fullName evidence="4">Sulfotransferase</fullName>
    </recommendedName>
</protein>